<proteinExistence type="predicted"/>
<keyword evidence="1" id="KW-0812">Transmembrane</keyword>
<dbReference type="AlphaFoldDB" id="A0A0F9L671"/>
<keyword evidence="1" id="KW-1133">Transmembrane helix</keyword>
<gene>
    <name evidence="2" type="ORF">LCGC14_1551340</name>
</gene>
<dbReference type="EMBL" id="LAZR01011863">
    <property type="protein sequence ID" value="KKM56819.1"/>
    <property type="molecule type" value="Genomic_DNA"/>
</dbReference>
<feature type="transmembrane region" description="Helical" evidence="1">
    <location>
        <begin position="7"/>
        <end position="29"/>
    </location>
</feature>
<name>A0A0F9L671_9ZZZZ</name>
<keyword evidence="1" id="KW-0472">Membrane</keyword>
<reference evidence="2" key="1">
    <citation type="journal article" date="2015" name="Nature">
        <title>Complex archaea that bridge the gap between prokaryotes and eukaryotes.</title>
        <authorList>
            <person name="Spang A."/>
            <person name="Saw J.H."/>
            <person name="Jorgensen S.L."/>
            <person name="Zaremba-Niedzwiedzka K."/>
            <person name="Martijn J."/>
            <person name="Lind A.E."/>
            <person name="van Eijk R."/>
            <person name="Schleper C."/>
            <person name="Guy L."/>
            <person name="Ettema T.J."/>
        </authorList>
    </citation>
    <scope>NUCLEOTIDE SEQUENCE</scope>
</reference>
<sequence length="77" mass="8572">MIALPIFTFIFVMWILMILGGGILILTIAPISISGYGDLDMILSSGLKAIIAIILVIVWILILSKMKKTIFHRMLKL</sequence>
<feature type="transmembrane region" description="Helical" evidence="1">
    <location>
        <begin position="41"/>
        <end position="64"/>
    </location>
</feature>
<accession>A0A0F9L671</accession>
<organism evidence="2">
    <name type="scientific">marine sediment metagenome</name>
    <dbReference type="NCBI Taxonomy" id="412755"/>
    <lineage>
        <taxon>unclassified sequences</taxon>
        <taxon>metagenomes</taxon>
        <taxon>ecological metagenomes</taxon>
    </lineage>
</organism>
<evidence type="ECO:0000313" key="2">
    <source>
        <dbReference type="EMBL" id="KKM56819.1"/>
    </source>
</evidence>
<evidence type="ECO:0000256" key="1">
    <source>
        <dbReference type="SAM" id="Phobius"/>
    </source>
</evidence>
<comment type="caution">
    <text evidence="2">The sequence shown here is derived from an EMBL/GenBank/DDBJ whole genome shotgun (WGS) entry which is preliminary data.</text>
</comment>
<protein>
    <submittedName>
        <fullName evidence="2">Uncharacterized protein</fullName>
    </submittedName>
</protein>